<evidence type="ECO:0000313" key="1">
    <source>
        <dbReference type="EMBL" id="AQG80748.1"/>
    </source>
</evidence>
<dbReference type="RefSeq" id="WP_077132180.1">
    <property type="nucleotide sequence ID" value="NZ_CP014263.1"/>
</dbReference>
<evidence type="ECO:0000313" key="2">
    <source>
        <dbReference type="Proteomes" id="UP000187941"/>
    </source>
</evidence>
<gene>
    <name evidence="1" type="ORF">AWR27_16320</name>
</gene>
<dbReference type="Proteomes" id="UP000187941">
    <property type="component" value="Chromosome"/>
</dbReference>
<name>A0A1P9WZI9_9BACT</name>
<keyword evidence="2" id="KW-1185">Reference proteome</keyword>
<organism evidence="1 2">
    <name type="scientific">Spirosoma montaniterrae</name>
    <dbReference type="NCBI Taxonomy" id="1178516"/>
    <lineage>
        <taxon>Bacteria</taxon>
        <taxon>Pseudomonadati</taxon>
        <taxon>Bacteroidota</taxon>
        <taxon>Cytophagia</taxon>
        <taxon>Cytophagales</taxon>
        <taxon>Cytophagaceae</taxon>
        <taxon>Spirosoma</taxon>
    </lineage>
</organism>
<accession>A0A1P9WZI9</accession>
<proteinExistence type="predicted"/>
<sequence>MNRIVGCLLGSLLCLFGCEPANLTSQTEPLINQDSVRCVQTWQKFQLPNDTILTLKYQQPVRLMDGADTMSITVTRIDDFCTEEGEKTTYGCVAKVRLEVSLNNKCVFTSKEGLEIGRRNALPVYTDFSTVKCNWYSNQIVSDPLASSAFVFYNSLILFNRLTPFAKNLQEFQDLTLNKHKYTVTLWLKKRCL</sequence>
<protein>
    <submittedName>
        <fullName evidence="1">Uncharacterized protein</fullName>
    </submittedName>
</protein>
<dbReference type="AlphaFoldDB" id="A0A1P9WZI9"/>
<dbReference type="KEGG" id="smon:AWR27_16320"/>
<reference evidence="1 2" key="1">
    <citation type="submission" date="2016-01" db="EMBL/GenBank/DDBJ databases">
        <authorList>
            <person name="Oliw E.H."/>
        </authorList>
    </citation>
    <scope>NUCLEOTIDE SEQUENCE [LARGE SCALE GENOMIC DNA]</scope>
    <source>
        <strain evidence="1 2">DY10</strain>
    </source>
</reference>
<dbReference type="EMBL" id="CP014263">
    <property type="protein sequence ID" value="AQG80748.1"/>
    <property type="molecule type" value="Genomic_DNA"/>
</dbReference>